<gene>
    <name evidence="2" type="ORF">HLPCO_000781</name>
</gene>
<keyword evidence="1" id="KW-0812">Transmembrane</keyword>
<dbReference type="STRING" id="1033810.HLPCO_000781"/>
<dbReference type="EMBL" id="AFNU02000002">
    <property type="protein sequence ID" value="ERJ13162.1"/>
    <property type="molecule type" value="Genomic_DNA"/>
</dbReference>
<feature type="transmembrane region" description="Helical" evidence="1">
    <location>
        <begin position="31"/>
        <end position="49"/>
    </location>
</feature>
<feature type="transmembrane region" description="Helical" evidence="1">
    <location>
        <begin position="7"/>
        <end position="25"/>
    </location>
</feature>
<keyword evidence="3" id="KW-1185">Reference proteome</keyword>
<sequence>MIMNRKLIHIEGLVILILMLVLYNYINYNWWLFIVLLLVPDLSMLGYIINTRIGAVIYNMFHTYVFTVGLAIIAITINHELLLAVSIIFTAHIGMDRTLGYGLKYPSGFKDTHMQRI</sequence>
<reference evidence="2 3" key="2">
    <citation type="journal article" date="2013" name="PLoS ONE">
        <title>INDIGO - INtegrated Data Warehouse of MIcrobial GenOmes with Examples from the Red Sea Extremophiles.</title>
        <authorList>
            <person name="Alam I."/>
            <person name="Antunes A."/>
            <person name="Kamau A.A."/>
            <person name="Ba Alawi W."/>
            <person name="Kalkatawi M."/>
            <person name="Stingl U."/>
            <person name="Bajic V.B."/>
        </authorList>
    </citation>
    <scope>NUCLEOTIDE SEQUENCE [LARGE SCALE GENOMIC DNA]</scope>
    <source>
        <strain evidence="2 3">SSD-17B</strain>
    </source>
</reference>
<comment type="caution">
    <text evidence="2">The sequence shown here is derived from an EMBL/GenBank/DDBJ whole genome shotgun (WGS) entry which is preliminary data.</text>
</comment>
<evidence type="ECO:0000313" key="2">
    <source>
        <dbReference type="EMBL" id="ERJ13162.1"/>
    </source>
</evidence>
<protein>
    <recommendedName>
        <fullName evidence="4">DUF4260 domain-containing protein</fullName>
    </recommendedName>
</protein>
<dbReference type="InParanoid" id="U2DY25"/>
<accession>U2DY25</accession>
<organism evidence="2 3">
    <name type="scientific">Haloplasma contractile SSD-17B</name>
    <dbReference type="NCBI Taxonomy" id="1033810"/>
    <lineage>
        <taxon>Bacteria</taxon>
        <taxon>Bacillati</taxon>
        <taxon>Mycoplasmatota</taxon>
        <taxon>Mollicutes</taxon>
        <taxon>Haloplasmatales</taxon>
        <taxon>Haloplasmataceae</taxon>
        <taxon>Haloplasma</taxon>
    </lineage>
</organism>
<proteinExistence type="predicted"/>
<evidence type="ECO:0008006" key="4">
    <source>
        <dbReference type="Google" id="ProtNLM"/>
    </source>
</evidence>
<keyword evidence="1" id="KW-0472">Membrane</keyword>
<reference evidence="2 3" key="1">
    <citation type="journal article" date="2011" name="J. Bacteriol.">
        <title>Genome sequence of Haloplasma contractile, an unusual contractile bacterium from a deep-sea anoxic brine lake.</title>
        <authorList>
            <person name="Antunes A."/>
            <person name="Alam I."/>
            <person name="El Dorry H."/>
            <person name="Siam R."/>
            <person name="Robertson A."/>
            <person name="Bajic V.B."/>
            <person name="Stingl U."/>
        </authorList>
    </citation>
    <scope>NUCLEOTIDE SEQUENCE [LARGE SCALE GENOMIC DNA]</scope>
    <source>
        <strain evidence="2 3">SSD-17B</strain>
    </source>
</reference>
<evidence type="ECO:0000313" key="3">
    <source>
        <dbReference type="Proteomes" id="UP000005707"/>
    </source>
</evidence>
<dbReference type="Proteomes" id="UP000005707">
    <property type="component" value="Unassembled WGS sequence"/>
</dbReference>
<keyword evidence="1" id="KW-1133">Transmembrane helix</keyword>
<feature type="transmembrane region" description="Helical" evidence="1">
    <location>
        <begin position="81"/>
        <end position="100"/>
    </location>
</feature>
<dbReference type="eggNOG" id="ENOG5032SZF">
    <property type="taxonomic scope" value="Bacteria"/>
</dbReference>
<dbReference type="AlphaFoldDB" id="U2DY25"/>
<evidence type="ECO:0000256" key="1">
    <source>
        <dbReference type="SAM" id="Phobius"/>
    </source>
</evidence>
<dbReference type="InterPro" id="IPR025356">
    <property type="entry name" value="DUF4260"/>
</dbReference>
<feature type="transmembrane region" description="Helical" evidence="1">
    <location>
        <begin position="56"/>
        <end position="75"/>
    </location>
</feature>
<dbReference type="Pfam" id="PF14079">
    <property type="entry name" value="DUF4260"/>
    <property type="match status" value="1"/>
</dbReference>
<name>U2DY25_9MOLU</name>